<reference evidence="3 4" key="1">
    <citation type="submission" date="2020-12" db="EMBL/GenBank/DDBJ databases">
        <title>Salegentibacter orientalis sp. nov., isolated from costal sediment.</title>
        <authorList>
            <person name="Lian F.-B."/>
        </authorList>
    </citation>
    <scope>NUCLEOTIDE SEQUENCE [LARGE SCALE GENOMIC DNA]</scope>
    <source>
        <strain evidence="3 4">F60176</strain>
    </source>
</reference>
<dbReference type="InterPro" id="IPR006124">
    <property type="entry name" value="Metalloenzyme"/>
</dbReference>
<evidence type="ECO:0000256" key="1">
    <source>
        <dbReference type="SAM" id="SignalP"/>
    </source>
</evidence>
<proteinExistence type="predicted"/>
<dbReference type="RefSeq" id="WP_198639085.1">
    <property type="nucleotide sequence ID" value="NZ_JAEHNY010000011.1"/>
</dbReference>
<feature type="chain" id="PRO_5046896162" evidence="1">
    <location>
        <begin position="21"/>
        <end position="359"/>
    </location>
</feature>
<dbReference type="Gene3D" id="3.40.720.10">
    <property type="entry name" value="Alkaline Phosphatase, subunit A"/>
    <property type="match status" value="1"/>
</dbReference>
<evidence type="ECO:0000313" key="3">
    <source>
        <dbReference type="EMBL" id="MBI6120854.1"/>
    </source>
</evidence>
<dbReference type="InterPro" id="IPR017850">
    <property type="entry name" value="Alkaline_phosphatase_core_sf"/>
</dbReference>
<protein>
    <submittedName>
        <fullName evidence="3">Alkaline phosphatase family protein</fullName>
    </submittedName>
</protein>
<evidence type="ECO:0000259" key="2">
    <source>
        <dbReference type="Pfam" id="PF01676"/>
    </source>
</evidence>
<feature type="signal peptide" evidence="1">
    <location>
        <begin position="1"/>
        <end position="20"/>
    </location>
</feature>
<name>A0ABS0TIG2_9FLAO</name>
<evidence type="ECO:0000313" key="4">
    <source>
        <dbReference type="Proteomes" id="UP000635665"/>
    </source>
</evidence>
<feature type="domain" description="Metalloenzyme" evidence="2">
    <location>
        <begin position="217"/>
        <end position="306"/>
    </location>
</feature>
<organism evidence="3 4">
    <name type="scientific">Salegentibacter maritimus</name>
    <dbReference type="NCBI Taxonomy" id="2794347"/>
    <lineage>
        <taxon>Bacteria</taxon>
        <taxon>Pseudomonadati</taxon>
        <taxon>Bacteroidota</taxon>
        <taxon>Flavobacteriia</taxon>
        <taxon>Flavobacteriales</taxon>
        <taxon>Flavobacteriaceae</taxon>
        <taxon>Salegentibacter</taxon>
    </lineage>
</organism>
<keyword evidence="1" id="KW-0732">Signal</keyword>
<gene>
    <name evidence="3" type="ORF">I6U50_12560</name>
</gene>
<dbReference type="Pfam" id="PF01676">
    <property type="entry name" value="Metalloenzyme"/>
    <property type="match status" value="1"/>
</dbReference>
<keyword evidence="4" id="KW-1185">Reference proteome</keyword>
<comment type="caution">
    <text evidence="3">The sequence shown here is derived from an EMBL/GenBank/DDBJ whole genome shotgun (WGS) entry which is preliminary data.</text>
</comment>
<accession>A0ABS0TIG2</accession>
<sequence>MKKNYVVLVAVCLWTCFLQAQQNEKVIIISLDGLRWQELYGGADSLFINNKEFVSNTEALNEQFWGPTKEKRRKKLMPFFWSHIVENGVLLGNRWEENKVNLTNTMLFSYPGYNEILTGRADDERINSNSKHHNPNVTLLEKAQASNTYKDKVEAFGSWDVFPYILNEKRSGVPVNAGYRSSHAANPTEKELYLDHLQKQTPKRWESVRFDVFTHNYALESLQSRKPDVLYIAYGETDDFAHEGRYDQYLKSAKRTDEMIKEIWDFISKDPYYKDQTTVFITTDHGRGTGVTKDNDWRHHGSSIPVADQTWIVAFGNKIQTLGEVKKDAQYFVPQFTTTIAEFLNLDLKNDFPALPIKK</sequence>
<dbReference type="SUPFAM" id="SSF53649">
    <property type="entry name" value="Alkaline phosphatase-like"/>
    <property type="match status" value="1"/>
</dbReference>
<dbReference type="Proteomes" id="UP000635665">
    <property type="component" value="Unassembled WGS sequence"/>
</dbReference>
<dbReference type="EMBL" id="JAEHNY010000011">
    <property type="protein sequence ID" value="MBI6120854.1"/>
    <property type="molecule type" value="Genomic_DNA"/>
</dbReference>